<comment type="caution">
    <text evidence="2">The sequence shown here is derived from an EMBL/GenBank/DDBJ whole genome shotgun (WGS) entry which is preliminary data.</text>
</comment>
<dbReference type="Gene3D" id="3.40.630.30">
    <property type="match status" value="1"/>
</dbReference>
<gene>
    <name evidence="2" type="ORF">KQ656_08520</name>
</gene>
<dbReference type="InterPro" id="IPR000182">
    <property type="entry name" value="GNAT_dom"/>
</dbReference>
<evidence type="ECO:0000313" key="3">
    <source>
        <dbReference type="Proteomes" id="UP000770161"/>
    </source>
</evidence>
<protein>
    <submittedName>
        <fullName evidence="2">GNAT family N-acetyltransferase</fullName>
    </submittedName>
</protein>
<dbReference type="CDD" id="cd04301">
    <property type="entry name" value="NAT_SF"/>
    <property type="match status" value="1"/>
</dbReference>
<proteinExistence type="predicted"/>
<name>A0ABS6GX38_MAMLE</name>
<organism evidence="2 3">
    <name type="scientific">Mammaliicoccus lentus</name>
    <name type="common">Staphylococcus lentus</name>
    <dbReference type="NCBI Taxonomy" id="42858"/>
    <lineage>
        <taxon>Bacteria</taxon>
        <taxon>Bacillati</taxon>
        <taxon>Bacillota</taxon>
        <taxon>Bacilli</taxon>
        <taxon>Bacillales</taxon>
        <taxon>Staphylococcaceae</taxon>
        <taxon>Mammaliicoccus</taxon>
    </lineage>
</organism>
<sequence>MKRIKLKMFRDNLENIPQFDLPEGYSIRKFREGDEIEWAKIETAAEEFKTVEDALKRFDKEFGSNIEEMKHRCLFIENEDGEAIGTTSAWFGDLDGTGEQKGRIHFVAIKPEYQGKKLSKPLLTAALNTLIKENHNKVYLTTQTTSYQAINMYLNYGFEPYDPTGDDREGWSLMEEVLNRKLNILN</sequence>
<dbReference type="PROSITE" id="PS51186">
    <property type="entry name" value="GNAT"/>
    <property type="match status" value="1"/>
</dbReference>
<dbReference type="Pfam" id="PF00583">
    <property type="entry name" value="Acetyltransf_1"/>
    <property type="match status" value="1"/>
</dbReference>
<dbReference type="InterPro" id="IPR016181">
    <property type="entry name" value="Acyl_CoA_acyltransferase"/>
</dbReference>
<dbReference type="Proteomes" id="UP000770161">
    <property type="component" value="Unassembled WGS sequence"/>
</dbReference>
<dbReference type="EMBL" id="JAHLZN010000014">
    <property type="protein sequence ID" value="MBU6114000.1"/>
    <property type="molecule type" value="Genomic_DNA"/>
</dbReference>
<evidence type="ECO:0000259" key="1">
    <source>
        <dbReference type="PROSITE" id="PS51186"/>
    </source>
</evidence>
<accession>A0ABS6GX38</accession>
<dbReference type="RefSeq" id="WP_064211496.1">
    <property type="nucleotide sequence ID" value="NZ_CP120155.1"/>
</dbReference>
<reference evidence="2 3" key="1">
    <citation type="submission" date="2021-06" db="EMBL/GenBank/DDBJ databases">
        <title>Staphylococcus lentus K169 genome sequencing.</title>
        <authorList>
            <person name="Sundareshan S."/>
            <person name="Akhila D.S."/>
            <person name="Prachi D."/>
            <person name="Sivakumar R."/>
            <person name="Rajendhran J."/>
            <person name="Isloor S."/>
            <person name="Hegde N.R."/>
        </authorList>
    </citation>
    <scope>NUCLEOTIDE SEQUENCE [LARGE SCALE GENOMIC DNA]</scope>
    <source>
        <strain evidence="2 3">K169</strain>
    </source>
</reference>
<dbReference type="SUPFAM" id="SSF55729">
    <property type="entry name" value="Acyl-CoA N-acyltransferases (Nat)"/>
    <property type="match status" value="1"/>
</dbReference>
<evidence type="ECO:0000313" key="2">
    <source>
        <dbReference type="EMBL" id="MBU6114000.1"/>
    </source>
</evidence>
<feature type="domain" description="N-acetyltransferase" evidence="1">
    <location>
        <begin position="25"/>
        <end position="179"/>
    </location>
</feature>
<keyword evidence="3" id="KW-1185">Reference proteome</keyword>